<dbReference type="AlphaFoldDB" id="A0A0N4XAN1"/>
<evidence type="ECO:0000256" key="1">
    <source>
        <dbReference type="SAM" id="MobiDB-lite"/>
    </source>
</evidence>
<name>A0A0N4XAN1_HAEPC</name>
<feature type="compositionally biased region" description="Acidic residues" evidence="1">
    <location>
        <begin position="158"/>
        <end position="186"/>
    </location>
</feature>
<evidence type="ECO:0000256" key="2">
    <source>
        <dbReference type="SAM" id="Phobius"/>
    </source>
</evidence>
<accession>A0A0N4XAN1</accession>
<keyword evidence="2" id="KW-0812">Transmembrane</keyword>
<proteinExistence type="predicted"/>
<gene>
    <name evidence="3" type="ORF">HPLM_LOCUS21414</name>
</gene>
<organism evidence="5">
    <name type="scientific">Haemonchus placei</name>
    <name type="common">Barber's pole worm</name>
    <dbReference type="NCBI Taxonomy" id="6290"/>
    <lineage>
        <taxon>Eukaryota</taxon>
        <taxon>Metazoa</taxon>
        <taxon>Ecdysozoa</taxon>
        <taxon>Nematoda</taxon>
        <taxon>Chromadorea</taxon>
        <taxon>Rhabditida</taxon>
        <taxon>Rhabditina</taxon>
        <taxon>Rhabditomorpha</taxon>
        <taxon>Strongyloidea</taxon>
        <taxon>Trichostrongylidae</taxon>
        <taxon>Haemonchus</taxon>
    </lineage>
</organism>
<dbReference type="Proteomes" id="UP000268014">
    <property type="component" value="Unassembled WGS sequence"/>
</dbReference>
<dbReference type="OrthoDB" id="5914923at2759"/>
<evidence type="ECO:0000313" key="3">
    <source>
        <dbReference type="EMBL" id="VDO89795.1"/>
    </source>
</evidence>
<keyword evidence="4" id="KW-1185">Reference proteome</keyword>
<reference evidence="3 4" key="2">
    <citation type="submission" date="2018-11" db="EMBL/GenBank/DDBJ databases">
        <authorList>
            <consortium name="Pathogen Informatics"/>
        </authorList>
    </citation>
    <scope>NUCLEOTIDE SEQUENCE [LARGE SCALE GENOMIC DNA]</scope>
    <source>
        <strain evidence="3 4">MHpl1</strain>
    </source>
</reference>
<feature type="transmembrane region" description="Helical" evidence="2">
    <location>
        <begin position="40"/>
        <end position="60"/>
    </location>
</feature>
<keyword evidence="2" id="KW-1133">Transmembrane helix</keyword>
<feature type="region of interest" description="Disordered" evidence="1">
    <location>
        <begin position="105"/>
        <end position="208"/>
    </location>
</feature>
<keyword evidence="2" id="KW-0472">Membrane</keyword>
<dbReference type="EMBL" id="UZAF01023389">
    <property type="protein sequence ID" value="VDO89795.1"/>
    <property type="molecule type" value="Genomic_DNA"/>
</dbReference>
<evidence type="ECO:0000313" key="4">
    <source>
        <dbReference type="Proteomes" id="UP000268014"/>
    </source>
</evidence>
<sequence length="246" mass="25670">MQIIQFIRVNGDRKPKGSILLKDVVPYICVGLMTDRMPGLGGAALGFGSGMLMGSLLSYGMGSMWGGHSMIPSYGGGFGMGGGYYSDNDTTITNNYYNYPDPNAAGTAVDANDSQPAIQDVTDQDDVVDSDPPRDDSVDVADANQDDVEDNDHPAQDDAVEDAGVDQDDVPDNDYAADDDVVDNGDMDQHDTNQDYTNADDYGYGGDTGYDYGGDDYGGGDFGGGDFGGGDFGGGDFGGGDFGGDF</sequence>
<protein>
    <submittedName>
        <fullName evidence="5">Keratin, type I cytoskeletal 9-like</fullName>
    </submittedName>
</protein>
<reference evidence="5" key="1">
    <citation type="submission" date="2017-02" db="UniProtKB">
        <authorList>
            <consortium name="WormBaseParasite"/>
        </authorList>
    </citation>
    <scope>IDENTIFICATION</scope>
</reference>
<evidence type="ECO:0000313" key="5">
    <source>
        <dbReference type="WBParaSite" id="HPLM_0002142601-mRNA-1"/>
    </source>
</evidence>
<dbReference type="WBParaSite" id="HPLM_0002142601-mRNA-1">
    <property type="protein sequence ID" value="HPLM_0002142601-mRNA-1"/>
    <property type="gene ID" value="HPLM_0002142601"/>
</dbReference>